<organism evidence="1 2">
    <name type="scientific">Rhypophila decipiens</name>
    <dbReference type="NCBI Taxonomy" id="261697"/>
    <lineage>
        <taxon>Eukaryota</taxon>
        <taxon>Fungi</taxon>
        <taxon>Dikarya</taxon>
        <taxon>Ascomycota</taxon>
        <taxon>Pezizomycotina</taxon>
        <taxon>Sordariomycetes</taxon>
        <taxon>Sordariomycetidae</taxon>
        <taxon>Sordariales</taxon>
        <taxon>Naviculisporaceae</taxon>
        <taxon>Rhypophila</taxon>
    </lineage>
</organism>
<evidence type="ECO:0000313" key="1">
    <source>
        <dbReference type="EMBL" id="KAK4213630.1"/>
    </source>
</evidence>
<reference evidence="1" key="2">
    <citation type="submission" date="2023-05" db="EMBL/GenBank/DDBJ databases">
        <authorList>
            <consortium name="Lawrence Berkeley National Laboratory"/>
            <person name="Steindorff A."/>
            <person name="Hensen N."/>
            <person name="Bonometti L."/>
            <person name="Westerberg I."/>
            <person name="Brannstrom I.O."/>
            <person name="Guillou S."/>
            <person name="Cros-Aarteil S."/>
            <person name="Calhoun S."/>
            <person name="Haridas S."/>
            <person name="Kuo A."/>
            <person name="Mondo S."/>
            <person name="Pangilinan J."/>
            <person name="Riley R."/>
            <person name="Labutti K."/>
            <person name="Andreopoulos B."/>
            <person name="Lipzen A."/>
            <person name="Chen C."/>
            <person name="Yanf M."/>
            <person name="Daum C."/>
            <person name="Ng V."/>
            <person name="Clum A."/>
            <person name="Ohm R."/>
            <person name="Martin F."/>
            <person name="Silar P."/>
            <person name="Natvig D."/>
            <person name="Lalanne C."/>
            <person name="Gautier V."/>
            <person name="Ament-Velasquez S.L."/>
            <person name="Kruys A."/>
            <person name="Hutchinson M.I."/>
            <person name="Powell A.J."/>
            <person name="Barry K."/>
            <person name="Miller A.N."/>
            <person name="Grigoriev I.V."/>
            <person name="Debuchy R."/>
            <person name="Gladieux P."/>
            <person name="Thoren M.H."/>
            <person name="Johannesson H."/>
        </authorList>
    </citation>
    <scope>NUCLEOTIDE SEQUENCE</scope>
    <source>
        <strain evidence="1">PSN293</strain>
    </source>
</reference>
<sequence length="76" mass="8286">MTRKLNTDLKMSGDKPSSLTSLMLEEYLESDGAVTDRLLDGADVQKVIARYGKVKTEVDSLVAIISQIPKGTTSRV</sequence>
<comment type="caution">
    <text evidence="1">The sequence shown here is derived from an EMBL/GenBank/DDBJ whole genome shotgun (WGS) entry which is preliminary data.</text>
</comment>
<dbReference type="EMBL" id="MU858106">
    <property type="protein sequence ID" value="KAK4213630.1"/>
    <property type="molecule type" value="Genomic_DNA"/>
</dbReference>
<reference evidence="1" key="1">
    <citation type="journal article" date="2023" name="Mol. Phylogenet. Evol.">
        <title>Genome-scale phylogeny and comparative genomics of the fungal order Sordariales.</title>
        <authorList>
            <person name="Hensen N."/>
            <person name="Bonometti L."/>
            <person name="Westerberg I."/>
            <person name="Brannstrom I.O."/>
            <person name="Guillou S."/>
            <person name="Cros-Aarteil S."/>
            <person name="Calhoun S."/>
            <person name="Haridas S."/>
            <person name="Kuo A."/>
            <person name="Mondo S."/>
            <person name="Pangilinan J."/>
            <person name="Riley R."/>
            <person name="LaButti K."/>
            <person name="Andreopoulos B."/>
            <person name="Lipzen A."/>
            <person name="Chen C."/>
            <person name="Yan M."/>
            <person name="Daum C."/>
            <person name="Ng V."/>
            <person name="Clum A."/>
            <person name="Steindorff A."/>
            <person name="Ohm R.A."/>
            <person name="Martin F."/>
            <person name="Silar P."/>
            <person name="Natvig D.O."/>
            <person name="Lalanne C."/>
            <person name="Gautier V."/>
            <person name="Ament-Velasquez S.L."/>
            <person name="Kruys A."/>
            <person name="Hutchinson M.I."/>
            <person name="Powell A.J."/>
            <person name="Barry K."/>
            <person name="Miller A.N."/>
            <person name="Grigoriev I.V."/>
            <person name="Debuchy R."/>
            <person name="Gladieux P."/>
            <person name="Hiltunen Thoren M."/>
            <person name="Johannesson H."/>
        </authorList>
    </citation>
    <scope>NUCLEOTIDE SEQUENCE</scope>
    <source>
        <strain evidence="1">PSN293</strain>
    </source>
</reference>
<dbReference type="Proteomes" id="UP001301769">
    <property type="component" value="Unassembled WGS sequence"/>
</dbReference>
<keyword evidence="2" id="KW-1185">Reference proteome</keyword>
<protein>
    <submittedName>
        <fullName evidence="1">Uncharacterized protein</fullName>
    </submittedName>
</protein>
<evidence type="ECO:0000313" key="2">
    <source>
        <dbReference type="Proteomes" id="UP001301769"/>
    </source>
</evidence>
<proteinExistence type="predicted"/>
<dbReference type="AlphaFoldDB" id="A0AAN6Y812"/>
<accession>A0AAN6Y812</accession>
<name>A0AAN6Y812_9PEZI</name>
<gene>
    <name evidence="1" type="ORF">QBC37DRAFT_422795</name>
</gene>